<proteinExistence type="predicted"/>
<evidence type="ECO:0000313" key="1">
    <source>
        <dbReference type="EMBL" id="RXM31141.1"/>
    </source>
</evidence>
<evidence type="ECO:0000313" key="2">
    <source>
        <dbReference type="Proteomes" id="UP000289886"/>
    </source>
</evidence>
<accession>A0A444U7J3</accession>
<keyword evidence="2" id="KW-1185">Reference proteome</keyword>
<organism evidence="1 2">
    <name type="scientific">Acipenser ruthenus</name>
    <name type="common">Sterlet sturgeon</name>
    <dbReference type="NCBI Taxonomy" id="7906"/>
    <lineage>
        <taxon>Eukaryota</taxon>
        <taxon>Metazoa</taxon>
        <taxon>Chordata</taxon>
        <taxon>Craniata</taxon>
        <taxon>Vertebrata</taxon>
        <taxon>Euteleostomi</taxon>
        <taxon>Actinopterygii</taxon>
        <taxon>Chondrostei</taxon>
        <taxon>Acipenseriformes</taxon>
        <taxon>Acipenseridae</taxon>
        <taxon>Acipenser</taxon>
    </lineage>
</organism>
<dbReference type="AlphaFoldDB" id="A0A444U7J3"/>
<sequence length="121" mass="13349">MHRSRRVEELGGGEEAVRRTGMMRRPGDVKIPGFDLTDSWEAFAMQLTIMSELNGWTDSEKTSQLTAALRAPFPHLLPLSSLFLPYQVPVLPGLSIRQPWLLGAQGHQHNQGPDTGAVCAD</sequence>
<dbReference type="EMBL" id="SCEB01215123">
    <property type="protein sequence ID" value="RXM31141.1"/>
    <property type="molecule type" value="Genomic_DNA"/>
</dbReference>
<comment type="caution">
    <text evidence="1">The sequence shown here is derived from an EMBL/GenBank/DDBJ whole genome shotgun (WGS) entry which is preliminary data.</text>
</comment>
<protein>
    <submittedName>
        <fullName evidence="1">Uncharacterized protein</fullName>
    </submittedName>
</protein>
<name>A0A444U7J3_ACIRT</name>
<reference evidence="1 2" key="1">
    <citation type="submission" date="2019-01" db="EMBL/GenBank/DDBJ databases">
        <title>Draft Genome and Complete Hox-Cluster Characterization of the Sterlet Sturgeon (Acipenser ruthenus).</title>
        <authorList>
            <person name="Wei Q."/>
        </authorList>
    </citation>
    <scope>NUCLEOTIDE SEQUENCE [LARGE SCALE GENOMIC DNA]</scope>
    <source>
        <strain evidence="1">WHYD16114868_AA</strain>
        <tissue evidence="1">Blood</tissue>
    </source>
</reference>
<dbReference type="Proteomes" id="UP000289886">
    <property type="component" value="Unassembled WGS sequence"/>
</dbReference>
<gene>
    <name evidence="1" type="ORF">EOD39_1790</name>
</gene>